<evidence type="ECO:0000313" key="3">
    <source>
        <dbReference type="Proteomes" id="UP001501170"/>
    </source>
</evidence>
<keyword evidence="3" id="KW-1185">Reference proteome</keyword>
<name>A0ABN3HAB2_9ACTN</name>
<keyword evidence="1" id="KW-0732">Signal</keyword>
<organism evidence="2 3">
    <name type="scientific">Gordonia cholesterolivorans</name>
    <dbReference type="NCBI Taxonomy" id="559625"/>
    <lineage>
        <taxon>Bacteria</taxon>
        <taxon>Bacillati</taxon>
        <taxon>Actinomycetota</taxon>
        <taxon>Actinomycetes</taxon>
        <taxon>Mycobacteriales</taxon>
        <taxon>Gordoniaceae</taxon>
        <taxon>Gordonia</taxon>
    </lineage>
</organism>
<feature type="signal peptide" evidence="1">
    <location>
        <begin position="1"/>
        <end position="31"/>
    </location>
</feature>
<dbReference type="RefSeq" id="WP_346075192.1">
    <property type="nucleotide sequence ID" value="NZ_BAAARB010000004.1"/>
</dbReference>
<reference evidence="2 3" key="1">
    <citation type="journal article" date="2019" name="Int. J. Syst. Evol. Microbiol.">
        <title>The Global Catalogue of Microorganisms (GCM) 10K type strain sequencing project: providing services to taxonomists for standard genome sequencing and annotation.</title>
        <authorList>
            <consortium name="The Broad Institute Genomics Platform"/>
            <consortium name="The Broad Institute Genome Sequencing Center for Infectious Disease"/>
            <person name="Wu L."/>
            <person name="Ma J."/>
        </authorList>
    </citation>
    <scope>NUCLEOTIDE SEQUENCE [LARGE SCALE GENOMIC DNA]</scope>
    <source>
        <strain evidence="2 3">JCM 16227</strain>
    </source>
</reference>
<accession>A0ABN3HAB2</accession>
<comment type="caution">
    <text evidence="2">The sequence shown here is derived from an EMBL/GenBank/DDBJ whole genome shotgun (WGS) entry which is preliminary data.</text>
</comment>
<dbReference type="Proteomes" id="UP001501170">
    <property type="component" value="Unassembled WGS sequence"/>
</dbReference>
<sequence>MNNRIVRTATVAGIGALSLLGAAVAPGVAAAAPHITDPAKLAIDGDLMIAPGVHLLNIEAQGARDTDGKTHGTYVATIMDGMHKTPFQVKGPVTCIWTHGDTASLVYPITETSPNIVPAQLSGAYAVKISVRKGSGMMNEVGVMGPMATSSFHGCAPGATPNMFHGDVMIG</sequence>
<dbReference type="EMBL" id="BAAARB010000004">
    <property type="protein sequence ID" value="GAA2372482.1"/>
    <property type="molecule type" value="Genomic_DNA"/>
</dbReference>
<protein>
    <submittedName>
        <fullName evidence="2">Uncharacterized protein</fullName>
    </submittedName>
</protein>
<evidence type="ECO:0000313" key="2">
    <source>
        <dbReference type="EMBL" id="GAA2372482.1"/>
    </source>
</evidence>
<evidence type="ECO:0000256" key="1">
    <source>
        <dbReference type="SAM" id="SignalP"/>
    </source>
</evidence>
<gene>
    <name evidence="2" type="ORF">GCM10009855_09690</name>
</gene>
<feature type="chain" id="PRO_5046412498" evidence="1">
    <location>
        <begin position="32"/>
        <end position="171"/>
    </location>
</feature>
<proteinExistence type="predicted"/>